<evidence type="ECO:0000313" key="2">
    <source>
        <dbReference type="EMBL" id="RZS31353.1"/>
    </source>
</evidence>
<dbReference type="InterPro" id="IPR010662">
    <property type="entry name" value="RBBP9/YdeN"/>
</dbReference>
<evidence type="ECO:0000313" key="3">
    <source>
        <dbReference type="Proteomes" id="UP000294257"/>
    </source>
</evidence>
<organism evidence="2 3">
    <name type="scientific">Herbihabitans rhizosphaerae</name>
    <dbReference type="NCBI Taxonomy" id="1872711"/>
    <lineage>
        <taxon>Bacteria</taxon>
        <taxon>Bacillati</taxon>
        <taxon>Actinomycetota</taxon>
        <taxon>Actinomycetes</taxon>
        <taxon>Pseudonocardiales</taxon>
        <taxon>Pseudonocardiaceae</taxon>
        <taxon>Herbihabitans</taxon>
    </lineage>
</organism>
<comment type="caution">
    <text evidence="2">The sequence shown here is derived from an EMBL/GenBank/DDBJ whole genome shotgun (WGS) entry which is preliminary data.</text>
</comment>
<dbReference type="Gene3D" id="3.40.50.1820">
    <property type="entry name" value="alpha/beta hydrolase"/>
    <property type="match status" value="1"/>
</dbReference>
<evidence type="ECO:0000256" key="1">
    <source>
        <dbReference type="SAM" id="MobiDB-lite"/>
    </source>
</evidence>
<dbReference type="AlphaFoldDB" id="A0A4V2ERH7"/>
<dbReference type="EMBL" id="SGWQ01000014">
    <property type="protein sequence ID" value="RZS31353.1"/>
    <property type="molecule type" value="Genomic_DNA"/>
</dbReference>
<proteinExistence type="predicted"/>
<dbReference type="Pfam" id="PF06821">
    <property type="entry name" value="Ser_hydrolase"/>
    <property type="match status" value="1"/>
</dbReference>
<name>A0A4V2ERH7_9PSEU</name>
<evidence type="ECO:0008006" key="4">
    <source>
        <dbReference type="Google" id="ProtNLM"/>
    </source>
</evidence>
<dbReference type="Proteomes" id="UP000294257">
    <property type="component" value="Unassembled WGS sequence"/>
</dbReference>
<sequence length="212" mass="23047">MVHGWTGLLDGRIAGDWQNLLAGELAHQGAGVDLPRFSDPDAPRLDVWLAELREHLDAAPTGVERVVMAHSLGALLWLHHAAGEFDPRLKVDRVLLASPPAPRWRDEEVASFQPTPLDAAGVRRAASVTRMVVGDDDRYGTVADATNTARRLDVELDVIPGGGHLDPKAGYGRWPSARDWVLDPTVRLGPRVPRPAPVSPAFTQHERGTRGV</sequence>
<dbReference type="SUPFAM" id="SSF53474">
    <property type="entry name" value="alpha/beta-Hydrolases"/>
    <property type="match status" value="1"/>
</dbReference>
<reference evidence="2 3" key="1">
    <citation type="submission" date="2019-02" db="EMBL/GenBank/DDBJ databases">
        <title>Genomic Encyclopedia of Type Strains, Phase IV (KMG-IV): sequencing the most valuable type-strain genomes for metagenomic binning, comparative biology and taxonomic classification.</title>
        <authorList>
            <person name="Goeker M."/>
        </authorList>
    </citation>
    <scope>NUCLEOTIDE SEQUENCE [LARGE SCALE GENOMIC DNA]</scope>
    <source>
        <strain evidence="2 3">DSM 101727</strain>
    </source>
</reference>
<dbReference type="OrthoDB" id="9804993at2"/>
<accession>A0A4V2ERH7</accession>
<protein>
    <recommendedName>
        <fullName evidence="4">Hydrolase</fullName>
    </recommendedName>
</protein>
<dbReference type="InterPro" id="IPR029058">
    <property type="entry name" value="AB_hydrolase_fold"/>
</dbReference>
<keyword evidence="3" id="KW-1185">Reference proteome</keyword>
<gene>
    <name evidence="2" type="ORF">EV193_11444</name>
</gene>
<feature type="region of interest" description="Disordered" evidence="1">
    <location>
        <begin position="191"/>
        <end position="212"/>
    </location>
</feature>
<dbReference type="GO" id="GO:0016787">
    <property type="term" value="F:hydrolase activity"/>
    <property type="evidence" value="ECO:0007669"/>
    <property type="project" value="InterPro"/>
</dbReference>